<protein>
    <submittedName>
        <fullName evidence="6">Patatin family protein</fullName>
    </submittedName>
</protein>
<sequence length="294" mass="32740">MSSHGHRSIVVEGGAMRGIFAAGVLDGFMREAFKPFDFAIGVSSGSTNLIGYLTGDYQRSYRILTELAQSKHFIDPIRGMLGGHLCDVEWLWRTSYDTIELHLERYLQQRIPLYAVTTRVEDGAPCYIEVTEQNLHQLFPASCAIPIAFRDFPEVDGVAMTDGGVADSIPVVKAYEMGAREITVVLSRAEGYRKTGSRTLGFTRRLLSHYPKLCDAIEARAERYNATIDFINSPPSDCTIHVIAPPKDMPVGRFTRQRERLEVGYNAGLRAAFEHIDKLSGAQPIARQPETLAQ</sequence>
<dbReference type="Pfam" id="PF19890">
    <property type="entry name" value="DUF6363"/>
    <property type="match status" value="1"/>
</dbReference>
<feature type="short sequence motif" description="GXSXG" evidence="4">
    <location>
        <begin position="41"/>
        <end position="45"/>
    </location>
</feature>
<dbReference type="Gene3D" id="3.40.1090.10">
    <property type="entry name" value="Cytosolic phospholipase A2 catalytic domain"/>
    <property type="match status" value="2"/>
</dbReference>
<comment type="caution">
    <text evidence="4">Lacks conserved residue(s) required for the propagation of feature annotation.</text>
</comment>
<feature type="active site" description="Proton acceptor" evidence="4">
    <location>
        <position position="162"/>
    </location>
</feature>
<feature type="active site" description="Nucleophile" evidence="4">
    <location>
        <position position="43"/>
    </location>
</feature>
<accession>A0A432YCZ9</accession>
<dbReference type="CDD" id="cd07208">
    <property type="entry name" value="Pat_hypo_Ecoli_yjju_like"/>
    <property type="match status" value="1"/>
</dbReference>
<proteinExistence type="predicted"/>
<evidence type="ECO:0000256" key="4">
    <source>
        <dbReference type="PROSITE-ProRule" id="PRU01161"/>
    </source>
</evidence>
<dbReference type="OrthoDB" id="9802424at2"/>
<keyword evidence="7" id="KW-1185">Reference proteome</keyword>
<organism evidence="6 7">
    <name type="scientific">Pseudidiomarina insulisalsae</name>
    <dbReference type="NCBI Taxonomy" id="575789"/>
    <lineage>
        <taxon>Bacteria</taxon>
        <taxon>Pseudomonadati</taxon>
        <taxon>Pseudomonadota</taxon>
        <taxon>Gammaproteobacteria</taxon>
        <taxon>Alteromonadales</taxon>
        <taxon>Idiomarinaceae</taxon>
        <taxon>Pseudidiomarina</taxon>
    </lineage>
</organism>
<dbReference type="PANTHER" id="PTHR14226">
    <property type="entry name" value="NEUROPATHY TARGET ESTERASE/SWISS CHEESE D.MELANOGASTER"/>
    <property type="match status" value="1"/>
</dbReference>
<dbReference type="SUPFAM" id="SSF52151">
    <property type="entry name" value="FabD/lysophospholipase-like"/>
    <property type="match status" value="1"/>
</dbReference>
<dbReference type="InterPro" id="IPR037483">
    <property type="entry name" value="YjjU-like"/>
</dbReference>
<dbReference type="InterPro" id="IPR002641">
    <property type="entry name" value="PNPLA_dom"/>
</dbReference>
<comment type="caution">
    <text evidence="6">The sequence shown here is derived from an EMBL/GenBank/DDBJ whole genome shotgun (WGS) entry which is preliminary data.</text>
</comment>
<evidence type="ECO:0000256" key="1">
    <source>
        <dbReference type="ARBA" id="ARBA00022801"/>
    </source>
</evidence>
<keyword evidence="2 4" id="KW-0442">Lipid degradation</keyword>
<reference evidence="7" key="1">
    <citation type="journal article" date="2018" name="Front. Microbiol.">
        <title>Genome-Based Analysis Reveals the Taxonomy and Diversity of the Family Idiomarinaceae.</title>
        <authorList>
            <person name="Liu Y."/>
            <person name="Lai Q."/>
            <person name="Shao Z."/>
        </authorList>
    </citation>
    <scope>NUCLEOTIDE SEQUENCE [LARGE SCALE GENOMIC DNA]</scope>
    <source>
        <strain evidence="7">CVS-6</strain>
    </source>
</reference>
<dbReference type="GO" id="GO:0016787">
    <property type="term" value="F:hydrolase activity"/>
    <property type="evidence" value="ECO:0007669"/>
    <property type="project" value="UniProtKB-UniRule"/>
</dbReference>
<feature type="short sequence motif" description="DGA/G" evidence="4">
    <location>
        <begin position="162"/>
        <end position="164"/>
    </location>
</feature>
<dbReference type="InterPro" id="IPR050301">
    <property type="entry name" value="NTE"/>
</dbReference>
<evidence type="ECO:0000256" key="3">
    <source>
        <dbReference type="ARBA" id="ARBA00023098"/>
    </source>
</evidence>
<keyword evidence="1 4" id="KW-0378">Hydrolase</keyword>
<evidence type="ECO:0000256" key="2">
    <source>
        <dbReference type="ARBA" id="ARBA00022963"/>
    </source>
</evidence>
<gene>
    <name evidence="6" type="ORF">CWI71_09885</name>
</gene>
<keyword evidence="3 4" id="KW-0443">Lipid metabolism</keyword>
<name>A0A432YCZ9_9GAMM</name>
<dbReference type="InterPro" id="IPR045943">
    <property type="entry name" value="DUF6363"/>
</dbReference>
<dbReference type="RefSeq" id="WP_126755107.1">
    <property type="nucleotide sequence ID" value="NZ_PIPY01000010.1"/>
</dbReference>
<dbReference type="PANTHER" id="PTHR14226:SF25">
    <property type="entry name" value="PHOSPHOESTERASE"/>
    <property type="match status" value="1"/>
</dbReference>
<dbReference type="EMBL" id="PIPY01000010">
    <property type="protein sequence ID" value="RUO58722.1"/>
    <property type="molecule type" value="Genomic_DNA"/>
</dbReference>
<dbReference type="Proteomes" id="UP000288259">
    <property type="component" value="Unassembled WGS sequence"/>
</dbReference>
<dbReference type="PROSITE" id="PS51635">
    <property type="entry name" value="PNPLA"/>
    <property type="match status" value="1"/>
</dbReference>
<dbReference type="Pfam" id="PF01734">
    <property type="entry name" value="Patatin"/>
    <property type="match status" value="1"/>
</dbReference>
<feature type="domain" description="PNPLA" evidence="5">
    <location>
        <begin position="9"/>
        <end position="175"/>
    </location>
</feature>
<evidence type="ECO:0000259" key="5">
    <source>
        <dbReference type="PROSITE" id="PS51635"/>
    </source>
</evidence>
<dbReference type="GO" id="GO:0016042">
    <property type="term" value="P:lipid catabolic process"/>
    <property type="evidence" value="ECO:0007669"/>
    <property type="project" value="UniProtKB-UniRule"/>
</dbReference>
<evidence type="ECO:0000313" key="7">
    <source>
        <dbReference type="Proteomes" id="UP000288259"/>
    </source>
</evidence>
<evidence type="ECO:0000313" key="6">
    <source>
        <dbReference type="EMBL" id="RUO58722.1"/>
    </source>
</evidence>
<dbReference type="AlphaFoldDB" id="A0A432YCZ9"/>
<dbReference type="InterPro" id="IPR016035">
    <property type="entry name" value="Acyl_Trfase/lysoPLipase"/>
</dbReference>